<comment type="catalytic activity">
    <reaction evidence="8 9">
        <text>a 6-O-methyl-2'-deoxyguanosine in DNA + L-cysteinyl-[protein] = S-methyl-L-cysteinyl-[protein] + a 2'-deoxyguanosine in DNA</text>
        <dbReference type="Rhea" id="RHEA:24000"/>
        <dbReference type="Rhea" id="RHEA-COMP:10131"/>
        <dbReference type="Rhea" id="RHEA-COMP:10132"/>
        <dbReference type="Rhea" id="RHEA-COMP:11367"/>
        <dbReference type="Rhea" id="RHEA-COMP:11368"/>
        <dbReference type="ChEBI" id="CHEBI:29950"/>
        <dbReference type="ChEBI" id="CHEBI:82612"/>
        <dbReference type="ChEBI" id="CHEBI:85445"/>
        <dbReference type="ChEBI" id="CHEBI:85448"/>
        <dbReference type="EC" id="2.1.1.63"/>
    </reaction>
</comment>
<feature type="domain" description="Methylated-DNA-[protein]-cysteine S-methyltransferase DNA binding" evidence="10">
    <location>
        <begin position="85"/>
        <end position="164"/>
    </location>
</feature>
<comment type="catalytic activity">
    <reaction evidence="1 9">
        <text>a 4-O-methyl-thymidine in DNA + L-cysteinyl-[protein] = a thymidine in DNA + S-methyl-L-cysteinyl-[protein]</text>
        <dbReference type="Rhea" id="RHEA:53428"/>
        <dbReference type="Rhea" id="RHEA-COMP:10131"/>
        <dbReference type="Rhea" id="RHEA-COMP:10132"/>
        <dbReference type="Rhea" id="RHEA-COMP:13555"/>
        <dbReference type="Rhea" id="RHEA-COMP:13556"/>
        <dbReference type="ChEBI" id="CHEBI:29950"/>
        <dbReference type="ChEBI" id="CHEBI:82612"/>
        <dbReference type="ChEBI" id="CHEBI:137386"/>
        <dbReference type="ChEBI" id="CHEBI:137387"/>
        <dbReference type="EC" id="2.1.1.63"/>
    </reaction>
</comment>
<dbReference type="Gene3D" id="3.30.160.70">
    <property type="entry name" value="Methylated DNA-protein cysteine methyltransferase domain"/>
    <property type="match status" value="1"/>
</dbReference>
<dbReference type="EMBL" id="FSRA01000001">
    <property type="protein sequence ID" value="SIN93037.1"/>
    <property type="molecule type" value="Genomic_DNA"/>
</dbReference>
<dbReference type="Gene3D" id="1.10.10.10">
    <property type="entry name" value="Winged helix-like DNA-binding domain superfamily/Winged helix DNA-binding domain"/>
    <property type="match status" value="1"/>
</dbReference>
<evidence type="ECO:0000256" key="6">
    <source>
        <dbReference type="ARBA" id="ARBA00022763"/>
    </source>
</evidence>
<dbReference type="InterPro" id="IPR036217">
    <property type="entry name" value="MethylDNA_cys_MeTrfase_DNAb"/>
</dbReference>
<evidence type="ECO:0000256" key="1">
    <source>
        <dbReference type="ARBA" id="ARBA00001286"/>
    </source>
</evidence>
<dbReference type="Proteomes" id="UP000185003">
    <property type="component" value="Unassembled WGS sequence"/>
</dbReference>
<dbReference type="InterPro" id="IPR014048">
    <property type="entry name" value="MethylDNA_cys_MeTrfase_DNA-bd"/>
</dbReference>
<evidence type="ECO:0000256" key="8">
    <source>
        <dbReference type="ARBA" id="ARBA00049348"/>
    </source>
</evidence>
<gene>
    <name evidence="12" type="ORF">SAMN04488055_2148</name>
</gene>
<feature type="active site" description="Nucleophile; methyl group acceptor" evidence="9">
    <location>
        <position position="136"/>
    </location>
</feature>
<dbReference type="RefSeq" id="WP_234979652.1">
    <property type="nucleotide sequence ID" value="NZ_FSRA01000001.1"/>
</dbReference>
<evidence type="ECO:0000313" key="13">
    <source>
        <dbReference type="Proteomes" id="UP000185003"/>
    </source>
</evidence>
<dbReference type="STRING" id="536979.SAMN04488055_2148"/>
<dbReference type="SUPFAM" id="SSF46767">
    <property type="entry name" value="Methylated DNA-protein cysteine methyltransferase, C-terminal domain"/>
    <property type="match status" value="1"/>
</dbReference>
<dbReference type="GO" id="GO:0003908">
    <property type="term" value="F:methylated-DNA-[protein]-cysteine S-methyltransferase activity"/>
    <property type="evidence" value="ECO:0007669"/>
    <property type="project" value="UniProtKB-UniRule"/>
</dbReference>
<dbReference type="PROSITE" id="PS00374">
    <property type="entry name" value="MGMT"/>
    <property type="match status" value="1"/>
</dbReference>
<dbReference type="GO" id="GO:0032259">
    <property type="term" value="P:methylation"/>
    <property type="evidence" value="ECO:0007669"/>
    <property type="project" value="UniProtKB-KW"/>
</dbReference>
<dbReference type="InterPro" id="IPR023546">
    <property type="entry name" value="MGMT"/>
</dbReference>
<evidence type="ECO:0000256" key="2">
    <source>
        <dbReference type="ARBA" id="ARBA00008711"/>
    </source>
</evidence>
<keyword evidence="7 9" id="KW-0234">DNA repair</keyword>
<keyword evidence="4 9" id="KW-0489">Methyltransferase</keyword>
<evidence type="ECO:0000256" key="4">
    <source>
        <dbReference type="ARBA" id="ARBA00022603"/>
    </source>
</evidence>
<dbReference type="SUPFAM" id="SSF53155">
    <property type="entry name" value="Methylated DNA-protein cysteine methyltransferase domain"/>
    <property type="match status" value="1"/>
</dbReference>
<accession>A0A1N6FCR6</accession>
<dbReference type="GO" id="GO:0006307">
    <property type="term" value="P:DNA alkylation repair"/>
    <property type="evidence" value="ECO:0007669"/>
    <property type="project" value="UniProtKB-UniRule"/>
</dbReference>
<dbReference type="CDD" id="cd06445">
    <property type="entry name" value="ATase"/>
    <property type="match status" value="1"/>
</dbReference>
<dbReference type="Pfam" id="PF01035">
    <property type="entry name" value="DNA_binding_1"/>
    <property type="match status" value="1"/>
</dbReference>
<dbReference type="EC" id="2.1.1.63" evidence="9"/>
<evidence type="ECO:0000259" key="11">
    <source>
        <dbReference type="Pfam" id="PF02870"/>
    </source>
</evidence>
<comment type="similarity">
    <text evidence="2 9">Belongs to the MGMT family.</text>
</comment>
<comment type="function">
    <text evidence="9">Involved in the cellular defense against the biological effects of O6-methylguanine (O6-MeG) and O4-methylthymine (O4-MeT) in DNA. Repairs the methylated nucleobase in DNA by stoichiometrically transferring the methyl group to a cysteine residue in the enzyme. This is a suicide reaction: the enzyme is irreversibly inactivated.</text>
</comment>
<dbReference type="PANTHER" id="PTHR10815:SF13">
    <property type="entry name" value="METHYLATED-DNA--PROTEIN-CYSTEINE METHYLTRANSFERASE"/>
    <property type="match status" value="1"/>
</dbReference>
<dbReference type="Pfam" id="PF02870">
    <property type="entry name" value="Methyltransf_1N"/>
    <property type="match status" value="1"/>
</dbReference>
<dbReference type="GO" id="GO:0005737">
    <property type="term" value="C:cytoplasm"/>
    <property type="evidence" value="ECO:0007669"/>
    <property type="project" value="UniProtKB-SubCell"/>
</dbReference>
<keyword evidence="5 9" id="KW-0808">Transferase</keyword>
<dbReference type="InterPro" id="IPR008332">
    <property type="entry name" value="MethylG_MeTrfase_N"/>
</dbReference>
<comment type="subcellular location">
    <subcellularLocation>
        <location evidence="9">Cytoplasm</location>
    </subcellularLocation>
</comment>
<name>A0A1N6FCR6_9BACT</name>
<dbReference type="HAMAP" id="MF_00772">
    <property type="entry name" value="OGT"/>
    <property type="match status" value="1"/>
</dbReference>
<dbReference type="InterPro" id="IPR001497">
    <property type="entry name" value="MethylDNA_cys_MeTrfase_AS"/>
</dbReference>
<evidence type="ECO:0000256" key="9">
    <source>
        <dbReference type="HAMAP-Rule" id="MF_00772"/>
    </source>
</evidence>
<evidence type="ECO:0000313" key="12">
    <source>
        <dbReference type="EMBL" id="SIN93037.1"/>
    </source>
</evidence>
<keyword evidence="6 9" id="KW-0227">DNA damage</keyword>
<comment type="miscellaneous">
    <text evidence="9">This enzyme catalyzes only one turnover and therefore is not strictly catalytic. According to one definition, an enzyme is a biocatalyst that acts repeatedly and over many reaction cycles.</text>
</comment>
<dbReference type="AlphaFoldDB" id="A0A1N6FCR6"/>
<dbReference type="InterPro" id="IPR036388">
    <property type="entry name" value="WH-like_DNA-bd_sf"/>
</dbReference>
<organism evidence="12 13">
    <name type="scientific">Chitinophaga niabensis</name>
    <dbReference type="NCBI Taxonomy" id="536979"/>
    <lineage>
        <taxon>Bacteria</taxon>
        <taxon>Pseudomonadati</taxon>
        <taxon>Bacteroidota</taxon>
        <taxon>Chitinophagia</taxon>
        <taxon>Chitinophagales</taxon>
        <taxon>Chitinophagaceae</taxon>
        <taxon>Chitinophaga</taxon>
    </lineage>
</organism>
<sequence>MQPSTAGAPSIMDEHLVYMDSPVGLLAIRGTAEYISAVSFIDGEKKDVATNNPPALLLNSVQQLQEYFRKEREVFDLPVSQPGTDFQQTVWHYLTTIPYGHTITYLALAKRVGNVKSIRAVGTTNGKNQLAIVVPCHRVIGSGGVLTGYAGGLWRKQWLLDHERGGMLF</sequence>
<dbReference type="FunFam" id="1.10.10.10:FF:000214">
    <property type="entry name" value="Methylated-DNA--protein-cysteine methyltransferase"/>
    <property type="match status" value="1"/>
</dbReference>
<reference evidence="13" key="1">
    <citation type="submission" date="2016-11" db="EMBL/GenBank/DDBJ databases">
        <authorList>
            <person name="Varghese N."/>
            <person name="Submissions S."/>
        </authorList>
    </citation>
    <scope>NUCLEOTIDE SEQUENCE [LARGE SCALE GENOMIC DNA]</scope>
    <source>
        <strain evidence="13">DSM 24787</strain>
    </source>
</reference>
<keyword evidence="13" id="KW-1185">Reference proteome</keyword>
<evidence type="ECO:0000256" key="7">
    <source>
        <dbReference type="ARBA" id="ARBA00023204"/>
    </source>
</evidence>
<keyword evidence="3 9" id="KW-0963">Cytoplasm</keyword>
<protein>
    <recommendedName>
        <fullName evidence="9">Methylated-DNA--protein-cysteine methyltransferase</fullName>
        <ecNumber evidence="9">2.1.1.63</ecNumber>
    </recommendedName>
    <alternativeName>
        <fullName evidence="9">6-O-methylguanine-DNA methyltransferase</fullName>
        <shortName evidence="9">MGMT</shortName>
    </alternativeName>
    <alternativeName>
        <fullName evidence="9">O-6-methylguanine-DNA-alkyltransferase</fullName>
    </alternativeName>
</protein>
<feature type="domain" description="Methylguanine DNA methyltransferase ribonuclease-like" evidence="11">
    <location>
        <begin position="18"/>
        <end position="80"/>
    </location>
</feature>
<dbReference type="PANTHER" id="PTHR10815">
    <property type="entry name" value="METHYLATED-DNA--PROTEIN-CYSTEINE METHYLTRANSFERASE"/>
    <property type="match status" value="1"/>
</dbReference>
<dbReference type="InterPro" id="IPR036631">
    <property type="entry name" value="MGMT_N_sf"/>
</dbReference>
<proteinExistence type="inferred from homology"/>
<evidence type="ECO:0000259" key="10">
    <source>
        <dbReference type="Pfam" id="PF01035"/>
    </source>
</evidence>
<dbReference type="NCBIfam" id="TIGR00589">
    <property type="entry name" value="ogt"/>
    <property type="match status" value="1"/>
</dbReference>
<evidence type="ECO:0000256" key="5">
    <source>
        <dbReference type="ARBA" id="ARBA00022679"/>
    </source>
</evidence>
<evidence type="ECO:0000256" key="3">
    <source>
        <dbReference type="ARBA" id="ARBA00022490"/>
    </source>
</evidence>